<evidence type="ECO:0000256" key="1">
    <source>
        <dbReference type="SAM" id="MobiDB-lite"/>
    </source>
</evidence>
<keyword evidence="2" id="KW-0812">Transmembrane</keyword>
<organism evidence="3 4">
    <name type="scientific">Nocardiopsis ansamitocini</name>
    <dbReference type="NCBI Taxonomy" id="1670832"/>
    <lineage>
        <taxon>Bacteria</taxon>
        <taxon>Bacillati</taxon>
        <taxon>Actinomycetota</taxon>
        <taxon>Actinomycetes</taxon>
        <taxon>Streptosporangiales</taxon>
        <taxon>Nocardiopsidaceae</taxon>
        <taxon>Nocardiopsis</taxon>
    </lineage>
</organism>
<feature type="transmembrane region" description="Helical" evidence="2">
    <location>
        <begin position="53"/>
        <end position="76"/>
    </location>
</feature>
<protein>
    <submittedName>
        <fullName evidence="3">Uncharacterized protein</fullName>
    </submittedName>
</protein>
<proteinExistence type="predicted"/>
<feature type="region of interest" description="Disordered" evidence="1">
    <location>
        <begin position="1"/>
        <end position="21"/>
    </location>
</feature>
<feature type="transmembrane region" description="Helical" evidence="2">
    <location>
        <begin position="29"/>
        <end position="47"/>
    </location>
</feature>
<evidence type="ECO:0000313" key="4">
    <source>
        <dbReference type="Proteomes" id="UP001165092"/>
    </source>
</evidence>
<keyword evidence="4" id="KW-1185">Reference proteome</keyword>
<comment type="caution">
    <text evidence="3">The sequence shown here is derived from an EMBL/GenBank/DDBJ whole genome shotgun (WGS) entry which is preliminary data.</text>
</comment>
<reference evidence="3" key="1">
    <citation type="submission" date="2023-02" db="EMBL/GenBank/DDBJ databases">
        <title>Nocardiopsis ansamitocini NBRC 112285.</title>
        <authorList>
            <person name="Ichikawa N."/>
            <person name="Sato H."/>
            <person name="Tonouchi N."/>
        </authorList>
    </citation>
    <scope>NUCLEOTIDE SEQUENCE</scope>
    <source>
        <strain evidence="3">NBRC 112285</strain>
    </source>
</reference>
<dbReference type="EMBL" id="BSQG01000005">
    <property type="protein sequence ID" value="GLU48940.1"/>
    <property type="molecule type" value="Genomic_DNA"/>
</dbReference>
<keyword evidence="2" id="KW-1133">Transmembrane helix</keyword>
<dbReference type="Proteomes" id="UP001165092">
    <property type="component" value="Unassembled WGS sequence"/>
</dbReference>
<evidence type="ECO:0000313" key="3">
    <source>
        <dbReference type="EMBL" id="GLU48940.1"/>
    </source>
</evidence>
<evidence type="ECO:0000256" key="2">
    <source>
        <dbReference type="SAM" id="Phobius"/>
    </source>
</evidence>
<dbReference type="RefSeq" id="WP_285760402.1">
    <property type="nucleotide sequence ID" value="NZ_BSQG01000005.1"/>
</dbReference>
<sequence>MNDRQGHFGDAPDIDGAGLHRSHKGRASSWAMVLVMVVGFITAGVGLTQGPSWLVVGIGVVVFAFGGLVALAIGIFKDTGVVQEKRPPRSARKRGGSEGNPP</sequence>
<accession>A0A9W6P7I4</accession>
<keyword evidence="2" id="KW-0472">Membrane</keyword>
<name>A0A9W6P7I4_9ACTN</name>
<dbReference type="AlphaFoldDB" id="A0A9W6P7I4"/>
<gene>
    <name evidence="3" type="ORF">Nans01_32910</name>
</gene>